<accession>A0ABT8HHK5</accession>
<protein>
    <submittedName>
        <fullName evidence="2">Uncharacterized protein</fullName>
    </submittedName>
</protein>
<reference evidence="2" key="1">
    <citation type="submission" date="2023-07" db="EMBL/GenBank/DDBJ databases">
        <title>Degradation of tert-butanol by M. austroafricanum TBA100.</title>
        <authorList>
            <person name="Helbich S."/>
            <person name="Vainshtein Y."/>
        </authorList>
    </citation>
    <scope>NUCLEOTIDE SEQUENCE</scope>
    <source>
        <strain evidence="2">TBA100</strain>
    </source>
</reference>
<evidence type="ECO:0000313" key="2">
    <source>
        <dbReference type="EMBL" id="MDN4520221.1"/>
    </source>
</evidence>
<name>A0ABT8HHK5_MYCAO</name>
<feature type="signal peptide" evidence="1">
    <location>
        <begin position="1"/>
        <end position="35"/>
    </location>
</feature>
<dbReference type="EMBL" id="JAUHTC010000068">
    <property type="protein sequence ID" value="MDN4520221.1"/>
    <property type="molecule type" value="Genomic_DNA"/>
</dbReference>
<dbReference type="RefSeq" id="WP_301161608.1">
    <property type="nucleotide sequence ID" value="NZ_JAUHTC010000068.1"/>
</dbReference>
<organism evidence="2 3">
    <name type="scientific">Mycolicibacterium austroafricanum</name>
    <name type="common">Mycobacterium austroafricanum</name>
    <dbReference type="NCBI Taxonomy" id="39687"/>
    <lineage>
        <taxon>Bacteria</taxon>
        <taxon>Bacillati</taxon>
        <taxon>Actinomycetota</taxon>
        <taxon>Actinomycetes</taxon>
        <taxon>Mycobacteriales</taxon>
        <taxon>Mycobacteriaceae</taxon>
        <taxon>Mycolicibacterium</taxon>
    </lineage>
</organism>
<proteinExistence type="predicted"/>
<evidence type="ECO:0000313" key="3">
    <source>
        <dbReference type="Proteomes" id="UP001172687"/>
    </source>
</evidence>
<feature type="chain" id="PRO_5047413669" evidence="1">
    <location>
        <begin position="36"/>
        <end position="136"/>
    </location>
</feature>
<keyword evidence="1" id="KW-0732">Signal</keyword>
<keyword evidence="3" id="KW-1185">Reference proteome</keyword>
<evidence type="ECO:0000256" key="1">
    <source>
        <dbReference type="SAM" id="SignalP"/>
    </source>
</evidence>
<gene>
    <name evidence="2" type="ORF">QYF68_20700</name>
</gene>
<dbReference type="Proteomes" id="UP001172687">
    <property type="component" value="Unassembled WGS sequence"/>
</dbReference>
<sequence length="136" mass="14027">MSTVTARLSNAGTKLQVGAAACVLAAAAALTPAVAAQADLTMPAPTAPALSEIAAAPVLTSVGIAQQGSWIWFGPTKDDGPTYNPVVEFFPLALVPNFLKPFFSWFANINFTACFFGLNARIGPYGSLSVGFSRGC</sequence>
<comment type="caution">
    <text evidence="2">The sequence shown here is derived from an EMBL/GenBank/DDBJ whole genome shotgun (WGS) entry which is preliminary data.</text>
</comment>